<gene>
    <name evidence="4" type="ORF">LCGC14_0383180</name>
</gene>
<dbReference type="EMBL" id="LAZR01000314">
    <property type="protein sequence ID" value="KKN75159.1"/>
    <property type="molecule type" value="Genomic_DNA"/>
</dbReference>
<dbReference type="GO" id="GO:0003677">
    <property type="term" value="F:DNA binding"/>
    <property type="evidence" value="ECO:0007669"/>
    <property type="project" value="InterPro"/>
</dbReference>
<evidence type="ECO:0000256" key="2">
    <source>
        <dbReference type="ARBA" id="ARBA00022833"/>
    </source>
</evidence>
<protein>
    <recommendedName>
        <fullName evidence="3">PARP-type domain-containing protein</fullName>
    </recommendedName>
</protein>
<name>A0A0F9T7J1_9ZZZZ</name>
<evidence type="ECO:0000259" key="3">
    <source>
        <dbReference type="PROSITE" id="PS50064"/>
    </source>
</evidence>
<sequence>MPTIPNVFMYWCQHKAKCRWCEKDVEAGTPVIKVYFWNKGNEEKRGWNVSRYYHPQCYIEQGLDYLKLNPYTPYVRKRPDNNLTSEQKELRYKLLRRKASIDQRKKRLNSSHPLETARLDEQISKIMVEITKVGGIPKRWLE</sequence>
<proteinExistence type="predicted"/>
<dbReference type="PROSITE" id="PS50064">
    <property type="entry name" value="ZF_PARP_2"/>
    <property type="match status" value="1"/>
</dbReference>
<comment type="caution">
    <text evidence="4">The sequence shown here is derived from an EMBL/GenBank/DDBJ whole genome shotgun (WGS) entry which is preliminary data.</text>
</comment>
<organism evidence="4">
    <name type="scientific">marine sediment metagenome</name>
    <dbReference type="NCBI Taxonomy" id="412755"/>
    <lineage>
        <taxon>unclassified sequences</taxon>
        <taxon>metagenomes</taxon>
        <taxon>ecological metagenomes</taxon>
    </lineage>
</organism>
<keyword evidence="1" id="KW-0479">Metal-binding</keyword>
<accession>A0A0F9T7J1</accession>
<evidence type="ECO:0000313" key="4">
    <source>
        <dbReference type="EMBL" id="KKN75159.1"/>
    </source>
</evidence>
<feature type="domain" description="PARP-type" evidence="3">
    <location>
        <begin position="10"/>
        <end position="60"/>
    </location>
</feature>
<dbReference type="AlphaFoldDB" id="A0A0F9T7J1"/>
<reference evidence="4" key="1">
    <citation type="journal article" date="2015" name="Nature">
        <title>Complex archaea that bridge the gap between prokaryotes and eukaryotes.</title>
        <authorList>
            <person name="Spang A."/>
            <person name="Saw J.H."/>
            <person name="Jorgensen S.L."/>
            <person name="Zaremba-Niedzwiedzka K."/>
            <person name="Martijn J."/>
            <person name="Lind A.E."/>
            <person name="van Eijk R."/>
            <person name="Schleper C."/>
            <person name="Guy L."/>
            <person name="Ettema T.J."/>
        </authorList>
    </citation>
    <scope>NUCLEOTIDE SEQUENCE</scope>
</reference>
<dbReference type="InterPro" id="IPR001510">
    <property type="entry name" value="Znf_PARP"/>
</dbReference>
<evidence type="ECO:0000256" key="1">
    <source>
        <dbReference type="ARBA" id="ARBA00022723"/>
    </source>
</evidence>
<dbReference type="GO" id="GO:0008270">
    <property type="term" value="F:zinc ion binding"/>
    <property type="evidence" value="ECO:0007669"/>
    <property type="project" value="InterPro"/>
</dbReference>
<keyword evidence="2" id="KW-0862">Zinc</keyword>